<reference evidence="1 2" key="1">
    <citation type="submission" date="2020-08" db="EMBL/GenBank/DDBJ databases">
        <title>Croceimicrobium hydrocarbonivorans gen. nov., sp. nov., a novel marine bacterium isolated from a bacterial consortium that degrades polyethylene terephthalate.</title>
        <authorList>
            <person name="Liu R."/>
        </authorList>
    </citation>
    <scope>NUCLEOTIDE SEQUENCE [LARGE SCALE GENOMIC DNA]</scope>
    <source>
        <strain evidence="1 2">A20-9</strain>
    </source>
</reference>
<dbReference type="EMBL" id="CP060139">
    <property type="protein sequence ID" value="QNR25278.1"/>
    <property type="molecule type" value="Genomic_DNA"/>
</dbReference>
<evidence type="ECO:0000313" key="2">
    <source>
        <dbReference type="Proteomes" id="UP000516305"/>
    </source>
</evidence>
<organism evidence="1 2">
    <name type="scientific">Croceimicrobium hydrocarbonivorans</name>
    <dbReference type="NCBI Taxonomy" id="2761580"/>
    <lineage>
        <taxon>Bacteria</taxon>
        <taxon>Pseudomonadati</taxon>
        <taxon>Bacteroidota</taxon>
        <taxon>Flavobacteriia</taxon>
        <taxon>Flavobacteriales</taxon>
        <taxon>Owenweeksiaceae</taxon>
        <taxon>Croceimicrobium</taxon>
    </lineage>
</organism>
<dbReference type="RefSeq" id="WP_210759805.1">
    <property type="nucleotide sequence ID" value="NZ_CP060139.1"/>
</dbReference>
<dbReference type="KEGG" id="chyd:H4K34_05410"/>
<dbReference type="Proteomes" id="UP000516305">
    <property type="component" value="Chromosome"/>
</dbReference>
<name>A0A7H0VHT0_9FLAO</name>
<evidence type="ECO:0000313" key="1">
    <source>
        <dbReference type="EMBL" id="QNR25278.1"/>
    </source>
</evidence>
<keyword evidence="2" id="KW-1185">Reference proteome</keyword>
<dbReference type="AlphaFoldDB" id="A0A7H0VHT0"/>
<gene>
    <name evidence="1" type="ORF">H4K34_05410</name>
</gene>
<sequence length="115" mass="13136">MNISSAQQELLDRIKDSMLDYIADEEAAYSAEEVKQCLSLLKNFLNEMDAAGDREAGMKAVEKTVLALNDLNAKCDYELIETDQREDVCELIIKAGEAKGFNDEHEDITEEWREW</sequence>
<protein>
    <submittedName>
        <fullName evidence="1">Uncharacterized protein</fullName>
    </submittedName>
</protein>
<proteinExistence type="predicted"/>
<accession>A0A7H0VHT0</accession>